<evidence type="ECO:0000256" key="4">
    <source>
        <dbReference type="ARBA" id="ARBA00022860"/>
    </source>
</evidence>
<reference evidence="5" key="2">
    <citation type="submission" date="2015-06" db="UniProtKB">
        <authorList>
            <consortium name="EnsemblMetazoa"/>
        </authorList>
    </citation>
    <scope>IDENTIFICATION</scope>
</reference>
<evidence type="ECO:0000313" key="6">
    <source>
        <dbReference type="Proteomes" id="UP000015104"/>
    </source>
</evidence>
<dbReference type="GO" id="GO:0051295">
    <property type="term" value="P:establishment of meiotic spindle localization"/>
    <property type="evidence" value="ECO:0007669"/>
    <property type="project" value="TreeGrafter"/>
</dbReference>
<dbReference type="PROSITE" id="PS50096">
    <property type="entry name" value="IQ"/>
    <property type="match status" value="3"/>
</dbReference>
<dbReference type="GO" id="GO:0000278">
    <property type="term" value="P:mitotic cell cycle"/>
    <property type="evidence" value="ECO:0007669"/>
    <property type="project" value="TreeGrafter"/>
</dbReference>
<dbReference type="InterPro" id="IPR000048">
    <property type="entry name" value="IQ_motif_EF-hand-BS"/>
</dbReference>
<dbReference type="Gene3D" id="1.20.5.190">
    <property type="match status" value="2"/>
</dbReference>
<keyword evidence="6" id="KW-1185">Reference proteome</keyword>
<dbReference type="PANTHER" id="PTHR22706:SF1">
    <property type="entry name" value="ASSEMBLY FACTOR FOR SPINDLE MICROTUBULES"/>
    <property type="match status" value="1"/>
</dbReference>
<dbReference type="InterPro" id="IPR051185">
    <property type="entry name" value="ASPM"/>
</dbReference>
<dbReference type="GO" id="GO:0007051">
    <property type="term" value="P:spindle organization"/>
    <property type="evidence" value="ECO:0007669"/>
    <property type="project" value="TreeGrafter"/>
</dbReference>
<dbReference type="GO" id="GO:0005516">
    <property type="term" value="F:calmodulin binding"/>
    <property type="evidence" value="ECO:0007669"/>
    <property type="project" value="UniProtKB-KW"/>
</dbReference>
<keyword evidence="4" id="KW-0112">Calmodulin-binding</keyword>
<dbReference type="EMBL" id="CAEY01001949">
    <property type="status" value="NOT_ANNOTATED_CDS"/>
    <property type="molecule type" value="Genomic_DNA"/>
</dbReference>
<evidence type="ECO:0000256" key="2">
    <source>
        <dbReference type="ARBA" id="ARBA00022490"/>
    </source>
</evidence>
<dbReference type="HOGENOM" id="CLU_2136627_0_0_1"/>
<dbReference type="Proteomes" id="UP000015104">
    <property type="component" value="Unassembled WGS sequence"/>
</dbReference>
<dbReference type="SUPFAM" id="SSF52540">
    <property type="entry name" value="P-loop containing nucleoside triphosphate hydrolases"/>
    <property type="match status" value="2"/>
</dbReference>
<reference evidence="6" key="1">
    <citation type="submission" date="2011-08" db="EMBL/GenBank/DDBJ databases">
        <authorList>
            <person name="Rombauts S."/>
        </authorList>
    </citation>
    <scope>NUCLEOTIDE SEQUENCE</scope>
    <source>
        <strain evidence="6">London</strain>
    </source>
</reference>
<dbReference type="EnsemblMetazoa" id="tetur08g04020.1">
    <property type="protein sequence ID" value="tetur08g04020.1"/>
    <property type="gene ID" value="tetur08g04020"/>
</dbReference>
<dbReference type="AlphaFoldDB" id="T1KBG6"/>
<accession>T1KBG6</accession>
<evidence type="ECO:0000256" key="3">
    <source>
        <dbReference type="ARBA" id="ARBA00022737"/>
    </source>
</evidence>
<comment type="subcellular location">
    <subcellularLocation>
        <location evidence="1">Cytoplasm</location>
    </subcellularLocation>
</comment>
<dbReference type="SMART" id="SM00015">
    <property type="entry name" value="IQ"/>
    <property type="match status" value="5"/>
</dbReference>
<protein>
    <submittedName>
        <fullName evidence="5">Uncharacterized protein</fullName>
    </submittedName>
</protein>
<organism evidence="5 6">
    <name type="scientific">Tetranychus urticae</name>
    <name type="common">Two-spotted spider mite</name>
    <dbReference type="NCBI Taxonomy" id="32264"/>
    <lineage>
        <taxon>Eukaryota</taxon>
        <taxon>Metazoa</taxon>
        <taxon>Ecdysozoa</taxon>
        <taxon>Arthropoda</taxon>
        <taxon>Chelicerata</taxon>
        <taxon>Arachnida</taxon>
        <taxon>Acari</taxon>
        <taxon>Acariformes</taxon>
        <taxon>Trombidiformes</taxon>
        <taxon>Prostigmata</taxon>
        <taxon>Eleutherengona</taxon>
        <taxon>Raphignathae</taxon>
        <taxon>Tetranychoidea</taxon>
        <taxon>Tetranychidae</taxon>
        <taxon>Tetranychus</taxon>
    </lineage>
</organism>
<dbReference type="GO" id="GO:0005737">
    <property type="term" value="C:cytoplasm"/>
    <property type="evidence" value="ECO:0007669"/>
    <property type="project" value="UniProtKB-SubCell"/>
</dbReference>
<dbReference type="Pfam" id="PF00612">
    <property type="entry name" value="IQ"/>
    <property type="match status" value="4"/>
</dbReference>
<dbReference type="CDD" id="cd23767">
    <property type="entry name" value="IQCD"/>
    <property type="match status" value="2"/>
</dbReference>
<sequence>MEPPNVQKKDIWPVYMEGWLYRLRYCTISSESCCKIASPSTVDTILDIIKSSNRSEPSKLVISHAFSILLSLGLLIENPSGMIDAQYVVEILPFVIQKYWRGYKVRRDFAMIHSHSRLNAFKHDIISTFDRILSNPTELNLTVHNLTTCVMQDSTNERDQRLEAAATIIQKKWREYLWWRSNVKQRSFYKCHAFVVAVSYNAALVIQKQWRGYKARKNLSRGNPQAFCSYDHPKNWREFLVRIRLSKMELAVCKIQKWWRSYVRLRKFDRRETFIVDVPYNAPSTIQKHWRGYSARKNFAMITQKS</sequence>
<evidence type="ECO:0000313" key="5">
    <source>
        <dbReference type="EnsemblMetazoa" id="tetur08g04020.1"/>
    </source>
</evidence>
<proteinExistence type="predicted"/>
<dbReference type="PANTHER" id="PTHR22706">
    <property type="entry name" value="ASSEMBLY FACTOR FOR SPINDLE MICROTUBULES"/>
    <property type="match status" value="1"/>
</dbReference>
<dbReference type="GO" id="GO:0000922">
    <property type="term" value="C:spindle pole"/>
    <property type="evidence" value="ECO:0007669"/>
    <property type="project" value="TreeGrafter"/>
</dbReference>
<keyword evidence="2" id="KW-0963">Cytoplasm</keyword>
<keyword evidence="3" id="KW-0677">Repeat</keyword>
<name>T1KBG6_TETUR</name>
<dbReference type="InterPro" id="IPR027417">
    <property type="entry name" value="P-loop_NTPase"/>
</dbReference>
<evidence type="ECO:0000256" key="1">
    <source>
        <dbReference type="ARBA" id="ARBA00004496"/>
    </source>
</evidence>